<evidence type="ECO:0000256" key="2">
    <source>
        <dbReference type="SAM" id="SignalP"/>
    </source>
</evidence>
<organism evidence="3 4">
    <name type="scientific">Streptomyces solicavernae</name>
    <dbReference type="NCBI Taxonomy" id="3043614"/>
    <lineage>
        <taxon>Bacteria</taxon>
        <taxon>Bacillati</taxon>
        <taxon>Actinomycetota</taxon>
        <taxon>Actinomycetes</taxon>
        <taxon>Kitasatosporales</taxon>
        <taxon>Streptomycetaceae</taxon>
        <taxon>Streptomyces</taxon>
    </lineage>
</organism>
<keyword evidence="1" id="KW-1133">Transmembrane helix</keyword>
<keyword evidence="1" id="KW-0812">Transmembrane</keyword>
<sequence>MKLRRSAPWAAVAAATGALLCAAPAAHASAASGPLAPAPAAPVTVAVVAARSGPAEPLPPEQDSGTAWIVGAGALTLAVGAGMVAVGHHRPGRRA</sequence>
<feature type="chain" id="PRO_5047373626" description="LPXTG cell wall anchor domain-containing protein" evidence="2">
    <location>
        <begin position="29"/>
        <end position="95"/>
    </location>
</feature>
<dbReference type="EMBL" id="JASCIR010000035">
    <property type="protein sequence ID" value="MDI3389939.1"/>
    <property type="molecule type" value="Genomic_DNA"/>
</dbReference>
<protein>
    <recommendedName>
        <fullName evidence="5">LPXTG cell wall anchor domain-containing protein</fullName>
    </recommendedName>
</protein>
<proteinExistence type="predicted"/>
<accession>A0ABT6RZT2</accession>
<reference evidence="3 4" key="1">
    <citation type="submission" date="2023-05" db="EMBL/GenBank/DDBJ databases">
        <title>Draft genome sequence of Streptomyces sp. B-S-A8 isolated from a cave soil in Thailand.</title>
        <authorList>
            <person name="Chamroensaksri N."/>
            <person name="Muangham S."/>
        </authorList>
    </citation>
    <scope>NUCLEOTIDE SEQUENCE [LARGE SCALE GENOMIC DNA]</scope>
    <source>
        <strain evidence="3 4">B-S-A8</strain>
    </source>
</reference>
<feature type="signal peptide" evidence="2">
    <location>
        <begin position="1"/>
        <end position="28"/>
    </location>
</feature>
<keyword evidence="2" id="KW-0732">Signal</keyword>
<comment type="caution">
    <text evidence="3">The sequence shown here is derived from an EMBL/GenBank/DDBJ whole genome shotgun (WGS) entry which is preliminary data.</text>
</comment>
<evidence type="ECO:0000313" key="4">
    <source>
        <dbReference type="Proteomes" id="UP001224661"/>
    </source>
</evidence>
<dbReference type="Proteomes" id="UP001224661">
    <property type="component" value="Unassembled WGS sequence"/>
</dbReference>
<evidence type="ECO:0000256" key="1">
    <source>
        <dbReference type="SAM" id="Phobius"/>
    </source>
</evidence>
<name>A0ABT6RZT2_9ACTN</name>
<keyword evidence="4" id="KW-1185">Reference proteome</keyword>
<feature type="transmembrane region" description="Helical" evidence="1">
    <location>
        <begin position="64"/>
        <end position="86"/>
    </location>
</feature>
<dbReference type="RefSeq" id="WP_282516413.1">
    <property type="nucleotide sequence ID" value="NZ_JASCIR010000035.1"/>
</dbReference>
<evidence type="ECO:0000313" key="3">
    <source>
        <dbReference type="EMBL" id="MDI3389939.1"/>
    </source>
</evidence>
<evidence type="ECO:0008006" key="5">
    <source>
        <dbReference type="Google" id="ProtNLM"/>
    </source>
</evidence>
<keyword evidence="1" id="KW-0472">Membrane</keyword>
<gene>
    <name evidence="3" type="ORF">QIS99_27655</name>
</gene>